<evidence type="ECO:0000313" key="2">
    <source>
        <dbReference type="WBParaSite" id="ALUE_0001565201-mRNA-1"/>
    </source>
</evidence>
<protein>
    <submittedName>
        <fullName evidence="2">Ovule protein</fullName>
    </submittedName>
</protein>
<sequence length="69" mass="8078">MFDTSDRRSLNRTRMPLKVNVKCHLSHYVSTNVMRLCTYDQQSPFDQTIISSSLFSINNLCTSNDRQDF</sequence>
<accession>A0A0M3ICM2</accession>
<reference evidence="2" key="1">
    <citation type="submission" date="2017-02" db="UniProtKB">
        <authorList>
            <consortium name="WormBaseParasite"/>
        </authorList>
    </citation>
    <scope>IDENTIFICATION</scope>
</reference>
<organism evidence="1 2">
    <name type="scientific">Ascaris lumbricoides</name>
    <name type="common">Giant roundworm</name>
    <dbReference type="NCBI Taxonomy" id="6252"/>
    <lineage>
        <taxon>Eukaryota</taxon>
        <taxon>Metazoa</taxon>
        <taxon>Ecdysozoa</taxon>
        <taxon>Nematoda</taxon>
        <taxon>Chromadorea</taxon>
        <taxon>Rhabditida</taxon>
        <taxon>Spirurina</taxon>
        <taxon>Ascaridomorpha</taxon>
        <taxon>Ascaridoidea</taxon>
        <taxon>Ascarididae</taxon>
        <taxon>Ascaris</taxon>
    </lineage>
</organism>
<name>A0A0M3ICM2_ASCLU</name>
<dbReference type="Proteomes" id="UP000036681">
    <property type="component" value="Unplaced"/>
</dbReference>
<evidence type="ECO:0000313" key="1">
    <source>
        <dbReference type="Proteomes" id="UP000036681"/>
    </source>
</evidence>
<keyword evidence="1" id="KW-1185">Reference proteome</keyword>
<proteinExistence type="predicted"/>
<dbReference type="AlphaFoldDB" id="A0A0M3ICM2"/>
<dbReference type="WBParaSite" id="ALUE_0001565201-mRNA-1">
    <property type="protein sequence ID" value="ALUE_0001565201-mRNA-1"/>
    <property type="gene ID" value="ALUE_0001565201"/>
</dbReference>